<dbReference type="GO" id="GO:0008270">
    <property type="term" value="F:zinc ion binding"/>
    <property type="evidence" value="ECO:0007669"/>
    <property type="project" value="UniProtKB-KW"/>
</dbReference>
<dbReference type="AlphaFoldDB" id="A0A225B8K8"/>
<dbReference type="InterPro" id="IPR000058">
    <property type="entry name" value="Znf_AN1"/>
</dbReference>
<keyword evidence="2 4" id="KW-0863">Zinc-finger</keyword>
<gene>
    <name evidence="6" type="ORF">UA08_02732</name>
</gene>
<evidence type="ECO:0000259" key="5">
    <source>
        <dbReference type="PROSITE" id="PS51039"/>
    </source>
</evidence>
<dbReference type="Pfam" id="PF01428">
    <property type="entry name" value="zf-AN1"/>
    <property type="match status" value="2"/>
</dbReference>
<dbReference type="STRING" id="1441469.A0A225B8K8"/>
<protein>
    <recommendedName>
        <fullName evidence="5">AN1-type domain-containing protein</fullName>
    </recommendedName>
</protein>
<evidence type="ECO:0000256" key="4">
    <source>
        <dbReference type="PROSITE-ProRule" id="PRU00449"/>
    </source>
</evidence>
<dbReference type="PROSITE" id="PS51039">
    <property type="entry name" value="ZF_AN1"/>
    <property type="match status" value="2"/>
</dbReference>
<dbReference type="Proteomes" id="UP000214365">
    <property type="component" value="Unassembled WGS sequence"/>
</dbReference>
<reference evidence="6 7" key="1">
    <citation type="submission" date="2015-06" db="EMBL/GenBank/DDBJ databases">
        <title>Talaromyces atroroseus IBT 11181 draft genome.</title>
        <authorList>
            <person name="Rasmussen K.B."/>
            <person name="Rasmussen S."/>
            <person name="Petersen B."/>
            <person name="Sicheritz-Ponten T."/>
            <person name="Mortensen U.H."/>
            <person name="Thrane U."/>
        </authorList>
    </citation>
    <scope>NUCLEOTIDE SEQUENCE [LARGE SCALE GENOMIC DNA]</scope>
    <source>
        <strain evidence="6 7">IBT 11181</strain>
    </source>
</reference>
<organism evidence="6 7">
    <name type="scientific">Talaromyces atroroseus</name>
    <dbReference type="NCBI Taxonomy" id="1441469"/>
    <lineage>
        <taxon>Eukaryota</taxon>
        <taxon>Fungi</taxon>
        <taxon>Dikarya</taxon>
        <taxon>Ascomycota</taxon>
        <taxon>Pezizomycotina</taxon>
        <taxon>Eurotiomycetes</taxon>
        <taxon>Eurotiomycetidae</taxon>
        <taxon>Eurotiales</taxon>
        <taxon>Trichocomaceae</taxon>
        <taxon>Talaromyces</taxon>
        <taxon>Talaromyces sect. Trachyspermi</taxon>
    </lineage>
</organism>
<dbReference type="Gene3D" id="4.10.1110.10">
    <property type="entry name" value="AN1-like Zinc finger"/>
    <property type="match status" value="2"/>
</dbReference>
<feature type="domain" description="AN1-type" evidence="5">
    <location>
        <begin position="15"/>
        <end position="63"/>
    </location>
</feature>
<dbReference type="SUPFAM" id="SSF118310">
    <property type="entry name" value="AN1-like Zinc finger"/>
    <property type="match status" value="2"/>
</dbReference>
<dbReference type="Pfam" id="PF25327">
    <property type="entry name" value="UBL_ZFAND1"/>
    <property type="match status" value="1"/>
</dbReference>
<accession>A0A225B8K8</accession>
<dbReference type="InterPro" id="IPR057358">
    <property type="entry name" value="UBL_ZFAND1-like"/>
</dbReference>
<evidence type="ECO:0000313" key="7">
    <source>
        <dbReference type="Proteomes" id="UP000214365"/>
    </source>
</evidence>
<keyword evidence="7" id="KW-1185">Reference proteome</keyword>
<dbReference type="SMART" id="SM00154">
    <property type="entry name" value="ZnF_AN1"/>
    <property type="match status" value="2"/>
</dbReference>
<name>A0A225B8K8_TALAT</name>
<dbReference type="GO" id="GO:0005737">
    <property type="term" value="C:cytoplasm"/>
    <property type="evidence" value="ECO:0007669"/>
    <property type="project" value="TreeGrafter"/>
</dbReference>
<dbReference type="OrthoDB" id="431929at2759"/>
<evidence type="ECO:0000256" key="2">
    <source>
        <dbReference type="ARBA" id="ARBA00022771"/>
    </source>
</evidence>
<dbReference type="RefSeq" id="XP_020122388.1">
    <property type="nucleotide sequence ID" value="XM_020264807.1"/>
</dbReference>
<keyword evidence="3" id="KW-0862">Zinc</keyword>
<dbReference type="EMBL" id="LFMY01000003">
    <property type="protein sequence ID" value="OKL62267.1"/>
    <property type="molecule type" value="Genomic_DNA"/>
</dbReference>
<dbReference type="PANTHER" id="PTHR14677:SF40">
    <property type="entry name" value="CDC48-ASSOCIATED UBIQUITIN-LIKE_ZINC FINGER PROTEIN 1"/>
    <property type="match status" value="1"/>
</dbReference>
<comment type="caution">
    <text evidence="6">The sequence shown here is derived from an EMBL/GenBank/DDBJ whole genome shotgun (WGS) entry which is preliminary data.</text>
</comment>
<feature type="domain" description="AN1-type" evidence="5">
    <location>
        <begin position="85"/>
        <end position="137"/>
    </location>
</feature>
<dbReference type="InterPro" id="IPR035896">
    <property type="entry name" value="AN1-like_Znf"/>
</dbReference>
<evidence type="ECO:0000256" key="3">
    <source>
        <dbReference type="ARBA" id="ARBA00022833"/>
    </source>
</evidence>
<evidence type="ECO:0000313" key="6">
    <source>
        <dbReference type="EMBL" id="OKL62267.1"/>
    </source>
</evidence>
<proteinExistence type="predicted"/>
<keyword evidence="1" id="KW-0479">Metal-binding</keyword>
<evidence type="ECO:0000256" key="1">
    <source>
        <dbReference type="ARBA" id="ARBA00022723"/>
    </source>
</evidence>
<sequence>MSSTSFTQMADTDLEAIGRNCQYEFCGQLDFLPFRCESCRGTFCLEHRTETAHKCTHAGEWARRKRASNNSTTTGRSAPTVKSSVYNSDQCSHPQCKLLINTPTSVSVHCDKCNRNYCLQHRLREGHDCAKLIPLGARAGGGGARPGDNSATIRSMFSRLRGFGKDIQAPKAPKISLPASIQSRRVAASGTSAIAQVNEIKRTAKGEASIPADKRIYLHVVGTTDKPAATDEPPSGNFFFDSRWKVGRVLDDAARKLKVQNLNNRGGGEEARLRVFHIESGAFLDFPEQIGGDGSKVKSGHTIVLLRGAGVLLNN</sequence>
<dbReference type="PANTHER" id="PTHR14677">
    <property type="entry name" value="ARSENITE INDUCUBLE RNA ASSOCIATED PROTEIN AIP-1-RELATED"/>
    <property type="match status" value="1"/>
</dbReference>
<dbReference type="GeneID" id="31002487"/>